<reference evidence="4" key="1">
    <citation type="journal article" date="2019" name="Int. J. Syst. Evol. Microbiol.">
        <title>The Global Catalogue of Microorganisms (GCM) 10K type strain sequencing project: providing services to taxonomists for standard genome sequencing and annotation.</title>
        <authorList>
            <consortium name="The Broad Institute Genomics Platform"/>
            <consortium name="The Broad Institute Genome Sequencing Center for Infectious Disease"/>
            <person name="Wu L."/>
            <person name="Ma J."/>
        </authorList>
    </citation>
    <scope>NUCLEOTIDE SEQUENCE [LARGE SCALE GENOMIC DNA]</scope>
    <source>
        <strain evidence="4">IBRC-M 10906</strain>
    </source>
</reference>
<accession>A0ABW5W495</accession>
<dbReference type="PROSITE" id="PS51257">
    <property type="entry name" value="PROKAR_LIPOPROTEIN"/>
    <property type="match status" value="1"/>
</dbReference>
<gene>
    <name evidence="3" type="ORF">ACFS2C_05075</name>
</gene>
<protein>
    <recommendedName>
        <fullName evidence="5">Lipoprotein</fullName>
    </recommendedName>
</protein>
<comment type="caution">
    <text evidence="3">The sequence shown here is derived from an EMBL/GenBank/DDBJ whole genome shotgun (WGS) entry which is preliminary data.</text>
</comment>
<feature type="chain" id="PRO_5047502838" description="Lipoprotein" evidence="2">
    <location>
        <begin position="23"/>
        <end position="147"/>
    </location>
</feature>
<organism evidence="3 4">
    <name type="scientific">Prauserella oleivorans</name>
    <dbReference type="NCBI Taxonomy" id="1478153"/>
    <lineage>
        <taxon>Bacteria</taxon>
        <taxon>Bacillati</taxon>
        <taxon>Actinomycetota</taxon>
        <taxon>Actinomycetes</taxon>
        <taxon>Pseudonocardiales</taxon>
        <taxon>Pseudonocardiaceae</taxon>
        <taxon>Prauserella</taxon>
    </lineage>
</organism>
<dbReference type="Proteomes" id="UP001597478">
    <property type="component" value="Unassembled WGS sequence"/>
</dbReference>
<feature type="region of interest" description="Disordered" evidence="1">
    <location>
        <begin position="24"/>
        <end position="60"/>
    </location>
</feature>
<keyword evidence="2" id="KW-0732">Signal</keyword>
<sequence>MRARIRLAGLIAGVAALTVACGGGESAPADQAPSGAPSSRGPAGEDYGDTGQAGRETPVADDVEVTGCAQTAWSPKVVVKVTNSTSRPQRYAATVTISNPGGDSTEAYFAKNRLEPGQAVTDEIMGSGPVAGELTCEVTEAKRLPPK</sequence>
<feature type="signal peptide" evidence="2">
    <location>
        <begin position="1"/>
        <end position="22"/>
    </location>
</feature>
<evidence type="ECO:0000256" key="2">
    <source>
        <dbReference type="SAM" id="SignalP"/>
    </source>
</evidence>
<evidence type="ECO:0008006" key="5">
    <source>
        <dbReference type="Google" id="ProtNLM"/>
    </source>
</evidence>
<evidence type="ECO:0000313" key="3">
    <source>
        <dbReference type="EMBL" id="MFD2798763.1"/>
    </source>
</evidence>
<keyword evidence="4" id="KW-1185">Reference proteome</keyword>
<evidence type="ECO:0000313" key="4">
    <source>
        <dbReference type="Proteomes" id="UP001597478"/>
    </source>
</evidence>
<proteinExistence type="predicted"/>
<dbReference type="EMBL" id="JBHUOF010000005">
    <property type="protein sequence ID" value="MFD2798763.1"/>
    <property type="molecule type" value="Genomic_DNA"/>
</dbReference>
<dbReference type="RefSeq" id="WP_377388824.1">
    <property type="nucleotide sequence ID" value="NZ_JBHSAN010000014.1"/>
</dbReference>
<evidence type="ECO:0000256" key="1">
    <source>
        <dbReference type="SAM" id="MobiDB-lite"/>
    </source>
</evidence>
<name>A0ABW5W495_9PSEU</name>